<dbReference type="PANTHER" id="PTHR43657">
    <property type="entry name" value="TRYPTOPHAN RNA-BINDING ATTENUATOR PROTEIN-LIKE PROTEIN"/>
    <property type="match status" value="1"/>
</dbReference>
<dbReference type="Pfam" id="PF01987">
    <property type="entry name" value="AIM24"/>
    <property type="match status" value="1"/>
</dbReference>
<protein>
    <submittedName>
        <fullName evidence="1">TIGR00266 family protein</fullName>
    </submittedName>
</protein>
<dbReference type="Gene3D" id="3.60.160.10">
    <property type="entry name" value="Mitochondrial biogenesis AIM24"/>
    <property type="match status" value="1"/>
</dbReference>
<dbReference type="RefSeq" id="WP_154505263.1">
    <property type="nucleotide sequence ID" value="NZ_VUMN01000023.1"/>
</dbReference>
<accession>A0A7X2NTA0</accession>
<organism evidence="1 2">
    <name type="scientific">Stecheria intestinalis</name>
    <dbReference type="NCBI Taxonomy" id="2606630"/>
    <lineage>
        <taxon>Bacteria</taxon>
        <taxon>Bacillati</taxon>
        <taxon>Bacillota</taxon>
        <taxon>Erysipelotrichia</taxon>
        <taxon>Erysipelotrichales</taxon>
        <taxon>Erysipelotrichaceae</taxon>
        <taxon>Stecheria</taxon>
    </lineage>
</organism>
<dbReference type="EMBL" id="VUMN01000023">
    <property type="protein sequence ID" value="MSS59124.1"/>
    <property type="molecule type" value="Genomic_DNA"/>
</dbReference>
<dbReference type="InterPro" id="IPR016031">
    <property type="entry name" value="Trp_RNA-bd_attenuator-like_dom"/>
</dbReference>
<evidence type="ECO:0000313" key="2">
    <source>
        <dbReference type="Proteomes" id="UP000461880"/>
    </source>
</evidence>
<dbReference type="PANTHER" id="PTHR43657:SF1">
    <property type="entry name" value="ALTERED INHERITANCE OF MITOCHONDRIA PROTEIN 24, MITOCHONDRIAL"/>
    <property type="match status" value="1"/>
</dbReference>
<reference evidence="1 2" key="1">
    <citation type="submission" date="2019-08" db="EMBL/GenBank/DDBJ databases">
        <title>In-depth cultivation of the pig gut microbiome towards novel bacterial diversity and tailored functional studies.</title>
        <authorList>
            <person name="Wylensek D."/>
            <person name="Hitch T.C.A."/>
            <person name="Clavel T."/>
        </authorList>
    </citation>
    <scope>NUCLEOTIDE SEQUENCE [LARGE SCALE GENOMIC DNA]</scope>
    <source>
        <strain evidence="1 2">Oil+RF-744-GAM-WT-6</strain>
    </source>
</reference>
<dbReference type="AlphaFoldDB" id="A0A7X2NTA0"/>
<dbReference type="InterPro" id="IPR002838">
    <property type="entry name" value="AIM24"/>
</dbReference>
<dbReference type="InterPro" id="IPR036983">
    <property type="entry name" value="AIM24_sf"/>
</dbReference>
<evidence type="ECO:0000313" key="1">
    <source>
        <dbReference type="EMBL" id="MSS59124.1"/>
    </source>
</evidence>
<proteinExistence type="predicted"/>
<sequence>MNFELVGEAGFQLAKIHLGNGETAKIENGAMVYMQDVTLEGKLNSNKKGLGGFLSAMAKSIVSDESIFITQVTGTTPDGVVAIAPSVPGKIAKLEVGARQYRLNDGAFFACDDSVNYKMQKQDLSQAFFGGSGGLFVMETEGQGDMLIAAYGDLVEVECTPAKPVTIDNEHVVAWDASLSYSIEVASGSFGFTTGEGLVNRFTGSGKILIQTRNINALADAVKPFLPDKSSN</sequence>
<name>A0A7X2NTA0_9FIRM</name>
<dbReference type="NCBIfam" id="TIGR00266">
    <property type="entry name" value="TIGR00266 family protein"/>
    <property type="match status" value="1"/>
</dbReference>
<gene>
    <name evidence="1" type="ORF">FYJ51_09445</name>
</gene>
<dbReference type="Proteomes" id="UP000461880">
    <property type="component" value="Unassembled WGS sequence"/>
</dbReference>
<comment type="caution">
    <text evidence="1">The sequence shown here is derived from an EMBL/GenBank/DDBJ whole genome shotgun (WGS) entry which is preliminary data.</text>
</comment>
<dbReference type="SUPFAM" id="SSF51219">
    <property type="entry name" value="TRAP-like"/>
    <property type="match status" value="1"/>
</dbReference>
<keyword evidence="2" id="KW-1185">Reference proteome</keyword>